<dbReference type="InterPro" id="IPR011250">
    <property type="entry name" value="OMP/PagP_B-barrel"/>
</dbReference>
<sequence>MMKRYGILLLGLLCCSASAEGLYVTPFGGYSFGGQGVDVNSTDYYNRGKAEDSAHYGVIVGLTVSPLANSYVLYSHQQTDLIQQVNSVDQRLDEFSVDYWHTGGTLYFSRSDFRPYMTGSFGLTRLKPAQSLDASNYFSMSFGVGAQLLLTDNLALMTEIRGFATFVGNNNGYDCEQSQQCAWYYSGDAVWQGQANIGLTLQF</sequence>
<reference evidence="4 5" key="1">
    <citation type="submission" date="2021-04" db="EMBL/GenBank/DDBJ databases">
        <title>Novel species identification of genus Shewanella.</title>
        <authorList>
            <person name="Liu G."/>
        </authorList>
    </citation>
    <scope>NUCLEOTIDE SEQUENCE [LARGE SCALE GENOMIC DNA]</scope>
    <source>
        <strain evidence="4 5">FJAT-54481</strain>
    </source>
</reference>
<evidence type="ECO:0000313" key="4">
    <source>
        <dbReference type="EMBL" id="QUN06593.1"/>
    </source>
</evidence>
<dbReference type="RefSeq" id="WP_212595606.1">
    <property type="nucleotide sequence ID" value="NZ_CP073587.1"/>
</dbReference>
<dbReference type="InterPro" id="IPR027385">
    <property type="entry name" value="Beta-barrel_OMP"/>
</dbReference>
<feature type="chain" id="PRO_5045265928" evidence="2">
    <location>
        <begin position="20"/>
        <end position="203"/>
    </location>
</feature>
<feature type="signal peptide" evidence="2">
    <location>
        <begin position="1"/>
        <end position="19"/>
    </location>
</feature>
<dbReference type="Proteomes" id="UP000679575">
    <property type="component" value="Chromosome"/>
</dbReference>
<evidence type="ECO:0000313" key="5">
    <source>
        <dbReference type="Proteomes" id="UP000679575"/>
    </source>
</evidence>
<evidence type="ECO:0000256" key="1">
    <source>
        <dbReference type="ARBA" id="ARBA00022729"/>
    </source>
</evidence>
<dbReference type="Gene3D" id="2.40.160.20">
    <property type="match status" value="1"/>
</dbReference>
<dbReference type="SUPFAM" id="SSF56925">
    <property type="entry name" value="OMPA-like"/>
    <property type="match status" value="1"/>
</dbReference>
<evidence type="ECO:0000259" key="3">
    <source>
        <dbReference type="Pfam" id="PF13505"/>
    </source>
</evidence>
<keyword evidence="1 2" id="KW-0732">Signal</keyword>
<dbReference type="Pfam" id="PF13505">
    <property type="entry name" value="OMP_b-brl"/>
    <property type="match status" value="1"/>
</dbReference>
<proteinExistence type="predicted"/>
<accession>A0ABX7YVS4</accession>
<name>A0ABX7YVS4_9GAMM</name>
<gene>
    <name evidence="4" type="ORF">KDN34_03825</name>
</gene>
<protein>
    <submittedName>
        <fullName evidence="4">Outer membrane beta-barrel protein</fullName>
    </submittedName>
</protein>
<feature type="domain" description="Outer membrane protein beta-barrel" evidence="3">
    <location>
        <begin position="8"/>
        <end position="203"/>
    </location>
</feature>
<organism evidence="4 5">
    <name type="scientific">Shewanella yunxiaonensis</name>
    <dbReference type="NCBI Taxonomy" id="2829809"/>
    <lineage>
        <taxon>Bacteria</taxon>
        <taxon>Pseudomonadati</taxon>
        <taxon>Pseudomonadota</taxon>
        <taxon>Gammaproteobacteria</taxon>
        <taxon>Alteromonadales</taxon>
        <taxon>Shewanellaceae</taxon>
        <taxon>Shewanella</taxon>
    </lineage>
</organism>
<dbReference type="EMBL" id="CP073587">
    <property type="protein sequence ID" value="QUN06593.1"/>
    <property type="molecule type" value="Genomic_DNA"/>
</dbReference>
<evidence type="ECO:0000256" key="2">
    <source>
        <dbReference type="SAM" id="SignalP"/>
    </source>
</evidence>
<keyword evidence="5" id="KW-1185">Reference proteome</keyword>